<keyword evidence="2" id="KW-1185">Reference proteome</keyword>
<protein>
    <submittedName>
        <fullName evidence="1">Uncharacterized protein</fullName>
    </submittedName>
</protein>
<dbReference type="Proteomes" id="UP001209878">
    <property type="component" value="Unassembled WGS sequence"/>
</dbReference>
<reference evidence="1" key="1">
    <citation type="journal article" date="2023" name="Mol. Biol. Evol.">
        <title>Third-Generation Sequencing Reveals the Adaptive Role of the Epigenome in Three Deep-Sea Polychaetes.</title>
        <authorList>
            <person name="Perez M."/>
            <person name="Aroh O."/>
            <person name="Sun Y."/>
            <person name="Lan Y."/>
            <person name="Juniper S.K."/>
            <person name="Young C.R."/>
            <person name="Angers B."/>
            <person name="Qian P.Y."/>
        </authorList>
    </citation>
    <scope>NUCLEOTIDE SEQUENCE</scope>
    <source>
        <strain evidence="1">R07B-5</strain>
    </source>
</reference>
<dbReference type="AlphaFoldDB" id="A0AAD9PEZ8"/>
<proteinExistence type="predicted"/>
<name>A0AAD9PEZ8_RIDPI</name>
<accession>A0AAD9PEZ8</accession>
<sequence>MYGKNNELYRICIDCESITWLHLYNIVVLLESFHLTFAI</sequence>
<dbReference type="EMBL" id="JAODUO010000012">
    <property type="protein sequence ID" value="KAK2193474.1"/>
    <property type="molecule type" value="Genomic_DNA"/>
</dbReference>
<gene>
    <name evidence="1" type="ORF">NP493_12g04030</name>
</gene>
<organism evidence="1 2">
    <name type="scientific">Ridgeia piscesae</name>
    <name type="common">Tubeworm</name>
    <dbReference type="NCBI Taxonomy" id="27915"/>
    <lineage>
        <taxon>Eukaryota</taxon>
        <taxon>Metazoa</taxon>
        <taxon>Spiralia</taxon>
        <taxon>Lophotrochozoa</taxon>
        <taxon>Annelida</taxon>
        <taxon>Polychaeta</taxon>
        <taxon>Sedentaria</taxon>
        <taxon>Canalipalpata</taxon>
        <taxon>Sabellida</taxon>
        <taxon>Siboglinidae</taxon>
        <taxon>Ridgeia</taxon>
    </lineage>
</organism>
<comment type="caution">
    <text evidence="1">The sequence shown here is derived from an EMBL/GenBank/DDBJ whole genome shotgun (WGS) entry which is preliminary data.</text>
</comment>
<evidence type="ECO:0000313" key="1">
    <source>
        <dbReference type="EMBL" id="KAK2193474.1"/>
    </source>
</evidence>
<evidence type="ECO:0000313" key="2">
    <source>
        <dbReference type="Proteomes" id="UP001209878"/>
    </source>
</evidence>